<name>A0ACB8ATZ4_9AGAM</name>
<accession>A0ACB8ATZ4</accession>
<sequence length="309" mass="33724">MSAANTPVPATTPVDSTSNSGVPENPITLSDEGEESVEELEAKLAKKKQERAEKKRREEERKKREAEEAERKKEQERRQAEEAERQRKEAEAEKVRAEAEAAKQRQAGAASASVGGSIAGSTRSAGKGKGKGKAMEGADETPEGTEGGAETEVSVRLAVKCQECTARKRDCKAVFKGDKPMACDACRKSKAKCSLLPDSERKRERAGTVASPRGGEKRKKSKIAETEKDWDSEGEHRDNRDALGALSQSMMGLTDEVREFRMDFRRGLRLLDRVAFALETLAQVETGSQHEYPTDDEAEGPVASGSGRK</sequence>
<organism evidence="1 2">
    <name type="scientific">Leucogyrophana mollusca</name>
    <dbReference type="NCBI Taxonomy" id="85980"/>
    <lineage>
        <taxon>Eukaryota</taxon>
        <taxon>Fungi</taxon>
        <taxon>Dikarya</taxon>
        <taxon>Basidiomycota</taxon>
        <taxon>Agaricomycotina</taxon>
        <taxon>Agaricomycetes</taxon>
        <taxon>Agaricomycetidae</taxon>
        <taxon>Boletales</taxon>
        <taxon>Boletales incertae sedis</taxon>
        <taxon>Leucogyrophana</taxon>
    </lineage>
</organism>
<reference evidence="1" key="1">
    <citation type="journal article" date="2021" name="New Phytol.">
        <title>Evolutionary innovations through gain and loss of genes in the ectomycorrhizal Boletales.</title>
        <authorList>
            <person name="Wu G."/>
            <person name="Miyauchi S."/>
            <person name="Morin E."/>
            <person name="Kuo A."/>
            <person name="Drula E."/>
            <person name="Varga T."/>
            <person name="Kohler A."/>
            <person name="Feng B."/>
            <person name="Cao Y."/>
            <person name="Lipzen A."/>
            <person name="Daum C."/>
            <person name="Hundley H."/>
            <person name="Pangilinan J."/>
            <person name="Johnson J."/>
            <person name="Barry K."/>
            <person name="LaButti K."/>
            <person name="Ng V."/>
            <person name="Ahrendt S."/>
            <person name="Min B."/>
            <person name="Choi I.G."/>
            <person name="Park H."/>
            <person name="Plett J.M."/>
            <person name="Magnuson J."/>
            <person name="Spatafora J.W."/>
            <person name="Nagy L.G."/>
            <person name="Henrissat B."/>
            <person name="Grigoriev I.V."/>
            <person name="Yang Z.L."/>
            <person name="Xu J."/>
            <person name="Martin F.M."/>
        </authorList>
    </citation>
    <scope>NUCLEOTIDE SEQUENCE</scope>
    <source>
        <strain evidence="1">KUC20120723A-06</strain>
    </source>
</reference>
<dbReference type="Proteomes" id="UP000790709">
    <property type="component" value="Unassembled WGS sequence"/>
</dbReference>
<keyword evidence="2" id="KW-1185">Reference proteome</keyword>
<evidence type="ECO:0000313" key="1">
    <source>
        <dbReference type="EMBL" id="KAH7916855.1"/>
    </source>
</evidence>
<protein>
    <submittedName>
        <fullName evidence="1">Uncharacterized protein</fullName>
    </submittedName>
</protein>
<evidence type="ECO:0000313" key="2">
    <source>
        <dbReference type="Proteomes" id="UP000790709"/>
    </source>
</evidence>
<proteinExistence type="predicted"/>
<gene>
    <name evidence="1" type="ORF">BV22DRAFT_1135968</name>
</gene>
<dbReference type="EMBL" id="MU267535">
    <property type="protein sequence ID" value="KAH7916855.1"/>
    <property type="molecule type" value="Genomic_DNA"/>
</dbReference>
<comment type="caution">
    <text evidence="1">The sequence shown here is derived from an EMBL/GenBank/DDBJ whole genome shotgun (WGS) entry which is preliminary data.</text>
</comment>